<dbReference type="EMBL" id="CP019607">
    <property type="protein sequence ID" value="AQP50881.1"/>
    <property type="molecule type" value="Genomic_DNA"/>
</dbReference>
<dbReference type="OrthoDB" id="9880062at2"/>
<dbReference type="AlphaFoldDB" id="A0A1Q2CXX0"/>
<accession>A0A1Q2CXX0</accession>
<keyword evidence="3" id="KW-1185">Reference proteome</keyword>
<keyword evidence="1" id="KW-0732">Signal</keyword>
<evidence type="ECO:0000313" key="3">
    <source>
        <dbReference type="Proteomes" id="UP000188235"/>
    </source>
</evidence>
<protein>
    <submittedName>
        <fullName evidence="2">Uncharacterized protein</fullName>
    </submittedName>
</protein>
<dbReference type="KEGG" id="tfa:BW733_08595"/>
<gene>
    <name evidence="2" type="ORF">BW733_08595</name>
</gene>
<feature type="chain" id="PRO_5038382057" evidence="1">
    <location>
        <begin position="22"/>
        <end position="132"/>
    </location>
</feature>
<dbReference type="Proteomes" id="UP000188235">
    <property type="component" value="Chromosome"/>
</dbReference>
<proteinExistence type="predicted"/>
<reference evidence="2 3" key="1">
    <citation type="journal article" date="2008" name="Int. J. Syst. Evol. Microbiol.">
        <title>Tessaracoccus flavescens sp. nov., isolated from marine sediment.</title>
        <authorList>
            <person name="Lee D.W."/>
            <person name="Lee S.D."/>
        </authorList>
    </citation>
    <scope>NUCLEOTIDE SEQUENCE [LARGE SCALE GENOMIC DNA]</scope>
    <source>
        <strain evidence="2 3">SST-39T</strain>
    </source>
</reference>
<dbReference type="STRING" id="399497.BW733_08595"/>
<organism evidence="2 3">
    <name type="scientific">Tessaracoccus flavescens</name>
    <dbReference type="NCBI Taxonomy" id="399497"/>
    <lineage>
        <taxon>Bacteria</taxon>
        <taxon>Bacillati</taxon>
        <taxon>Actinomycetota</taxon>
        <taxon>Actinomycetes</taxon>
        <taxon>Propionibacteriales</taxon>
        <taxon>Propionibacteriaceae</taxon>
        <taxon>Tessaracoccus</taxon>
    </lineage>
</organism>
<evidence type="ECO:0000256" key="1">
    <source>
        <dbReference type="SAM" id="SignalP"/>
    </source>
</evidence>
<sequence>MLSVLIAFLLSLFGITTSVTPTPPDPPEPQDFEVVVRVGETERVLIGTTNQSARRTPVIVTEPEPGVATLEVIREAPPADCNPGGCEEPTYANLTGVAPGKATFEVQECFVPNRDECEPMGPVQQYVVVVEG</sequence>
<evidence type="ECO:0000313" key="2">
    <source>
        <dbReference type="EMBL" id="AQP50881.1"/>
    </source>
</evidence>
<name>A0A1Q2CXX0_9ACTN</name>
<feature type="signal peptide" evidence="1">
    <location>
        <begin position="1"/>
        <end position="21"/>
    </location>
</feature>
<dbReference type="RefSeq" id="WP_077349649.1">
    <property type="nucleotide sequence ID" value="NZ_CP019607.1"/>
</dbReference>